<keyword evidence="1" id="KW-0732">Signal</keyword>
<evidence type="ECO:0000313" key="2">
    <source>
        <dbReference type="Ensembl" id="ENSSFOP00015062601.1"/>
    </source>
</evidence>
<protein>
    <submittedName>
        <fullName evidence="2">Uncharacterized protein</fullName>
    </submittedName>
</protein>
<evidence type="ECO:0000313" key="3">
    <source>
        <dbReference type="Proteomes" id="UP000694397"/>
    </source>
</evidence>
<reference evidence="2" key="2">
    <citation type="submission" date="2025-08" db="UniProtKB">
        <authorList>
            <consortium name="Ensembl"/>
        </authorList>
    </citation>
    <scope>IDENTIFICATION</scope>
</reference>
<reference evidence="2" key="3">
    <citation type="submission" date="2025-09" db="UniProtKB">
        <authorList>
            <consortium name="Ensembl"/>
        </authorList>
    </citation>
    <scope>IDENTIFICATION</scope>
</reference>
<dbReference type="AlphaFoldDB" id="A0A8D0C759"/>
<dbReference type="Ensembl" id="ENSSFOT00015077412.1">
    <property type="protein sequence ID" value="ENSSFOP00015062601.1"/>
    <property type="gene ID" value="ENSSFOG00015025770.1"/>
</dbReference>
<proteinExistence type="predicted"/>
<keyword evidence="3" id="KW-1185">Reference proteome</keyword>
<evidence type="ECO:0000256" key="1">
    <source>
        <dbReference type="SAM" id="SignalP"/>
    </source>
</evidence>
<feature type="signal peptide" evidence="1">
    <location>
        <begin position="1"/>
        <end position="25"/>
    </location>
</feature>
<reference evidence="2 3" key="1">
    <citation type="submission" date="2019-04" db="EMBL/GenBank/DDBJ databases">
        <authorList>
            <consortium name="Wellcome Sanger Institute Data Sharing"/>
        </authorList>
    </citation>
    <scope>NUCLEOTIDE SEQUENCE [LARGE SCALE GENOMIC DNA]</scope>
</reference>
<sequence length="91" mass="9989">MVLMSHSVFTLICLLITSLHRSVHVRPLGQEQPHNLIPPGPDGHQEAVQRISVGFRPSVQQELRAGDVTIGNCEVQSCPPLICVVFEDVPL</sequence>
<name>A0A8D0C759_SCLFO</name>
<organism evidence="2 3">
    <name type="scientific">Scleropages formosus</name>
    <name type="common">Asian bonytongue</name>
    <name type="synonym">Osteoglossum formosum</name>
    <dbReference type="NCBI Taxonomy" id="113540"/>
    <lineage>
        <taxon>Eukaryota</taxon>
        <taxon>Metazoa</taxon>
        <taxon>Chordata</taxon>
        <taxon>Craniata</taxon>
        <taxon>Vertebrata</taxon>
        <taxon>Euteleostomi</taxon>
        <taxon>Actinopterygii</taxon>
        <taxon>Neopterygii</taxon>
        <taxon>Teleostei</taxon>
        <taxon>Osteoglossocephala</taxon>
        <taxon>Osteoglossomorpha</taxon>
        <taxon>Osteoglossiformes</taxon>
        <taxon>Osteoglossidae</taxon>
        <taxon>Scleropages</taxon>
    </lineage>
</organism>
<dbReference type="Proteomes" id="UP000694397">
    <property type="component" value="Chromosome 21"/>
</dbReference>
<accession>A0A8D0C759</accession>
<feature type="chain" id="PRO_5034229485" evidence="1">
    <location>
        <begin position="26"/>
        <end position="91"/>
    </location>
</feature>